<organism evidence="4 5">
    <name type="scientific">Salisediminibacterium beveridgei</name>
    <dbReference type="NCBI Taxonomy" id="632773"/>
    <lineage>
        <taxon>Bacteria</taxon>
        <taxon>Bacillati</taxon>
        <taxon>Bacillota</taxon>
        <taxon>Bacilli</taxon>
        <taxon>Bacillales</taxon>
        <taxon>Bacillaceae</taxon>
        <taxon>Salisediminibacterium</taxon>
    </lineage>
</organism>
<evidence type="ECO:0000259" key="3">
    <source>
        <dbReference type="Pfam" id="PF05683"/>
    </source>
</evidence>
<dbReference type="OrthoDB" id="9798978at2"/>
<dbReference type="AlphaFoldDB" id="A0A1D7QX21"/>
<dbReference type="PANTHER" id="PTHR43351">
    <property type="entry name" value="L(+)-TARTRATE DEHYDRATASE SUBUNIT BETA"/>
    <property type="match status" value="1"/>
</dbReference>
<dbReference type="SUPFAM" id="SSF117457">
    <property type="entry name" value="FumA C-terminal domain-like"/>
    <property type="match status" value="1"/>
</dbReference>
<keyword evidence="5" id="KW-1185">Reference proteome</keyword>
<evidence type="ECO:0000256" key="1">
    <source>
        <dbReference type="ARBA" id="ARBA00008876"/>
    </source>
</evidence>
<dbReference type="NCBIfam" id="NF005310">
    <property type="entry name" value="PRK06842.1"/>
    <property type="match status" value="1"/>
</dbReference>
<dbReference type="GO" id="GO:0004333">
    <property type="term" value="F:fumarate hydratase activity"/>
    <property type="evidence" value="ECO:0007669"/>
    <property type="project" value="UniProtKB-EC"/>
</dbReference>
<dbReference type="Proteomes" id="UP000094463">
    <property type="component" value="Chromosome"/>
</dbReference>
<evidence type="ECO:0000313" key="5">
    <source>
        <dbReference type="Proteomes" id="UP000094463"/>
    </source>
</evidence>
<dbReference type="Gene3D" id="3.20.130.10">
    <property type="entry name" value="Fe-S hydro-lyase, tartrate dehydratase beta-type, catalytic domain"/>
    <property type="match status" value="1"/>
</dbReference>
<feature type="domain" description="Fe-S hydro-lyase tartrate dehydratase beta-type catalytic" evidence="3">
    <location>
        <begin position="11"/>
        <end position="177"/>
    </location>
</feature>
<comment type="similarity">
    <text evidence="1">Belongs to the class-I fumarase family.</text>
</comment>
<evidence type="ECO:0000256" key="2">
    <source>
        <dbReference type="ARBA" id="ARBA00023239"/>
    </source>
</evidence>
<dbReference type="NCBIfam" id="TIGR00723">
    <property type="entry name" value="ttdB_fumA_fumB"/>
    <property type="match status" value="1"/>
</dbReference>
<evidence type="ECO:0000313" key="4">
    <source>
        <dbReference type="EMBL" id="AOM83563.1"/>
    </source>
</evidence>
<dbReference type="EC" id="4.2.1.2" evidence="4"/>
<reference evidence="4 5" key="1">
    <citation type="submission" date="2015-08" db="EMBL/GenBank/DDBJ databases">
        <title>The complete genome sequence of Bacillus beveridgei MLTeJB.</title>
        <authorList>
            <person name="Hanson T.E."/>
            <person name="Mesa C."/>
            <person name="Basesman S.M."/>
            <person name="Oremland R.S."/>
        </authorList>
    </citation>
    <scope>NUCLEOTIDE SEQUENCE [LARGE SCALE GENOMIC DNA]</scope>
    <source>
        <strain evidence="4 5">MLTeJB</strain>
    </source>
</reference>
<name>A0A1D7QX21_9BACI</name>
<gene>
    <name evidence="4" type="primary">fumA</name>
    <name evidence="4" type="ORF">BBEV_2205</name>
</gene>
<dbReference type="EC" id="4.2.1.32" evidence="4"/>
<dbReference type="GO" id="GO:0008730">
    <property type="term" value="F:L(+)-tartrate dehydratase activity"/>
    <property type="evidence" value="ECO:0007669"/>
    <property type="project" value="UniProtKB-EC"/>
</dbReference>
<protein>
    <submittedName>
        <fullName evidence="4">Fumarate / L(+)-tartrate hydratase, beta subunit</fullName>
        <ecNumber evidence="4">4.2.1.2</ecNumber>
        <ecNumber evidence="4">4.2.1.32</ecNumber>
    </submittedName>
</protein>
<dbReference type="RefSeq" id="WP_069365530.1">
    <property type="nucleotide sequence ID" value="NZ_CP012502.1"/>
</dbReference>
<accession>A0A1D7QX21</accession>
<dbReference type="EMBL" id="CP012502">
    <property type="protein sequence ID" value="AOM83563.1"/>
    <property type="molecule type" value="Genomic_DNA"/>
</dbReference>
<dbReference type="InterPro" id="IPR004647">
    <property type="entry name" value="Fe-S_hydro-lyase_TtdB-typ_cat"/>
</dbReference>
<dbReference type="Pfam" id="PF05683">
    <property type="entry name" value="Fumerase_C"/>
    <property type="match status" value="1"/>
</dbReference>
<dbReference type="PANTHER" id="PTHR43351:SF2">
    <property type="entry name" value="L(+)-TARTRATE DEHYDRATASE SUBUNIT BETA-RELATED"/>
    <property type="match status" value="1"/>
</dbReference>
<proteinExistence type="inferred from homology"/>
<dbReference type="STRING" id="632773.BBEV_2205"/>
<keyword evidence="2 4" id="KW-0456">Lyase</keyword>
<dbReference type="KEGG" id="bbev:BBEV_2205"/>
<dbReference type="InterPro" id="IPR036660">
    <property type="entry name" value="Fe-S_hydroAse_TtdB_cat_sf"/>
</dbReference>
<dbReference type="PATRIC" id="fig|632773.3.peg.2323"/>
<sequence length="185" mass="19821">MAEAKQITIPLDEKQVAELKAGDLVTITGTIYTARDAAHKKMIEAMENGEKLPFDVKDQVIYYAGPTPAKPGKIIGSCGPTTSGRMDAYSPALLEHGLKGMIGKGPRSETVIDAMKKHNGIYFAAVGGAAALISDSITEVEIVAYEDLGPEAIRKMEVVDYPCVVAIDSKGNNLYEDGVKQYKTV</sequence>